<dbReference type="InterPro" id="IPR006963">
    <property type="entry name" value="Mopterin_OxRdtase_4Fe-4S_dom"/>
</dbReference>
<accession>A0ABZ3IUS8</accession>
<dbReference type="PROSITE" id="PS51669">
    <property type="entry name" value="4FE4S_MOW_BIS_MGD"/>
    <property type="match status" value="1"/>
</dbReference>
<evidence type="ECO:0000256" key="2">
    <source>
        <dbReference type="ARBA" id="ARBA00022723"/>
    </source>
</evidence>
<dbReference type="PANTHER" id="PTHR43742:SF6">
    <property type="entry name" value="OXIDOREDUCTASE YYAE-RELATED"/>
    <property type="match status" value="1"/>
</dbReference>
<dbReference type="Pfam" id="PF01568">
    <property type="entry name" value="Molydop_binding"/>
    <property type="match status" value="1"/>
</dbReference>
<dbReference type="Gene3D" id="3.40.50.740">
    <property type="match status" value="1"/>
</dbReference>
<dbReference type="EC" id="4.2.1.112" evidence="6"/>
<dbReference type="CDD" id="cd02759">
    <property type="entry name" value="MopB_Acetylene-hydratase"/>
    <property type="match status" value="1"/>
</dbReference>
<gene>
    <name evidence="6" type="ORF">SPSIL_056730</name>
</gene>
<dbReference type="InterPro" id="IPR006657">
    <property type="entry name" value="MoPterin_dinucl-bd_dom"/>
</dbReference>
<dbReference type="Gene3D" id="2.20.25.90">
    <property type="entry name" value="ADC-like domains"/>
    <property type="match status" value="1"/>
</dbReference>
<proteinExistence type="inferred from homology"/>
<keyword evidence="2" id="KW-0479">Metal-binding</keyword>
<dbReference type="InterPro" id="IPR050612">
    <property type="entry name" value="Prok_Mopterin_Oxidored"/>
</dbReference>
<evidence type="ECO:0000259" key="5">
    <source>
        <dbReference type="PROSITE" id="PS51669"/>
    </source>
</evidence>
<reference evidence="6" key="1">
    <citation type="submission" date="2024-05" db="EMBL/GenBank/DDBJ databases">
        <title>Isolation and characterization of Sporomusa carbonis sp. nov., a carboxydotrophic hydrogenogen in the genus of Sporomusa isolated from a charcoal burning pile.</title>
        <authorList>
            <person name="Boeer T."/>
            <person name="Rosenbaum F."/>
            <person name="Eysell L."/>
            <person name="Mueller V."/>
            <person name="Daniel R."/>
            <person name="Poehlein A."/>
        </authorList>
    </citation>
    <scope>NUCLEOTIDE SEQUENCE [LARGE SCALE GENOMIC DNA]</scope>
    <source>
        <strain evidence="6">DSM 10669</strain>
    </source>
</reference>
<dbReference type="Gene3D" id="3.40.228.10">
    <property type="entry name" value="Dimethylsulfoxide Reductase, domain 2"/>
    <property type="match status" value="1"/>
</dbReference>
<name>A0ABZ3IUS8_9FIRM</name>
<dbReference type="Proteomes" id="UP000216752">
    <property type="component" value="Chromosome"/>
</dbReference>
<sequence>MSAKEWQWQEGEYTVTRSTHWSGPGCHDGCGLLYYTKDDKLVKVEGDLDNPYNMGRLCMRCLNQVEAYNSPQRLKWPLKRVGERGENKWERISWDEAYDIIVEKVRGIQKEFGGKSIVGMEGTGRNIIWQVPYLTYAAFGSPNYVLGFLSGDSCYLPRAAQQAVMNSDFFVADCGQFFEDRYNNPEFKCPEVIMIWGNNPIISNGDGFFGHWIVDEMRMGAKLIVVDPRLTWLAARADYWLQLRPGTDCALAMGMLNVIINEDLYDHDFVENWCSGFEELKERVQEYPTDKVAEITWVPKEIIEAAARRYAIAKPASIQWGLAIDQQVTGIATAQAVNSLWAITGNTDVPGGNIIAKSGFNVDDGYSCGYGWVPKEIQEERFGNEKNPLKKYGLASTAHGDTCLEAIENGGHPYPVKMLWLQTTNTFANMASEAPRVYEAMKKVDFNVVVDLFMTPTAVACADIVLPAGMSAERDSFRAWFAPLRAITKIVDYEECKSDEQIILELGKRLHPEAFPWETVPDWLNWKMGNDKDKYPDAFKYEWSEEGKKFRERGNTQGLTYSELKEKVYIYPEWQYKKYEKGLLRRDRQPGFNTADGKVQLYIDLFDAFDVDPLPTHIEPPESPYSDPELYKEYPLILTSGARSWEFFHSEHRQQPTMRMFHPQPLVEIHPDTAEKLGIQEGDWVWIESKRGRCKQIATLKVAIDPRVVSAEHGWWFPEKEGAEPSLFGTFDSNINNLTSQCQNGPTGYGAPNKNLLCRIYKVTEENSKIMPGEQVTRRGGWEYVRAQLPE</sequence>
<keyword evidence="7" id="KW-1185">Reference proteome</keyword>
<dbReference type="RefSeq" id="WP_094607796.1">
    <property type="nucleotide sequence ID" value="NZ_CP155573.1"/>
</dbReference>
<keyword evidence="3" id="KW-0408">Iron</keyword>
<evidence type="ECO:0000256" key="1">
    <source>
        <dbReference type="ARBA" id="ARBA00010312"/>
    </source>
</evidence>
<evidence type="ECO:0000256" key="3">
    <source>
        <dbReference type="ARBA" id="ARBA00023004"/>
    </source>
</evidence>
<evidence type="ECO:0000313" key="7">
    <source>
        <dbReference type="Proteomes" id="UP000216752"/>
    </source>
</evidence>
<dbReference type="PANTHER" id="PTHR43742">
    <property type="entry name" value="TRIMETHYLAMINE-N-OXIDE REDUCTASE"/>
    <property type="match status" value="1"/>
</dbReference>
<evidence type="ECO:0000313" key="6">
    <source>
        <dbReference type="EMBL" id="XFO69439.1"/>
    </source>
</evidence>
<dbReference type="InterPro" id="IPR009010">
    <property type="entry name" value="Asp_de-COase-like_dom_sf"/>
</dbReference>
<keyword evidence="4" id="KW-0411">Iron-sulfur</keyword>
<dbReference type="Pfam" id="PF00384">
    <property type="entry name" value="Molybdopterin"/>
    <property type="match status" value="1"/>
</dbReference>
<feature type="domain" description="4Fe-4S Mo/W bis-MGD-type" evidence="5">
    <location>
        <begin position="13"/>
        <end position="72"/>
    </location>
</feature>
<dbReference type="InterPro" id="IPR037949">
    <property type="entry name" value="MopB_CT_Acetylene-hydratase"/>
</dbReference>
<dbReference type="Gene3D" id="2.40.40.20">
    <property type="match status" value="1"/>
</dbReference>
<dbReference type="CDD" id="cd02781">
    <property type="entry name" value="MopB_CT_Acetylene-hydratase"/>
    <property type="match status" value="1"/>
</dbReference>
<dbReference type="InterPro" id="IPR041930">
    <property type="entry name" value="Acetylene_hydratase"/>
</dbReference>
<dbReference type="SUPFAM" id="SSF50692">
    <property type="entry name" value="ADC-like"/>
    <property type="match status" value="1"/>
</dbReference>
<keyword evidence="6" id="KW-0456">Lyase</keyword>
<evidence type="ECO:0000256" key="4">
    <source>
        <dbReference type="ARBA" id="ARBA00023014"/>
    </source>
</evidence>
<dbReference type="EMBL" id="CP155573">
    <property type="protein sequence ID" value="XFO69439.1"/>
    <property type="molecule type" value="Genomic_DNA"/>
</dbReference>
<dbReference type="Pfam" id="PF04879">
    <property type="entry name" value="Molybdop_Fe4S4"/>
    <property type="match status" value="1"/>
</dbReference>
<dbReference type="SMART" id="SM00926">
    <property type="entry name" value="Molybdop_Fe4S4"/>
    <property type="match status" value="1"/>
</dbReference>
<dbReference type="SUPFAM" id="SSF53706">
    <property type="entry name" value="Formate dehydrogenase/DMSO reductase, domains 1-3"/>
    <property type="match status" value="1"/>
</dbReference>
<dbReference type="GO" id="GO:0018818">
    <property type="term" value="F:acetylene hydratase activity"/>
    <property type="evidence" value="ECO:0007669"/>
    <property type="project" value="UniProtKB-EC"/>
</dbReference>
<protein>
    <submittedName>
        <fullName evidence="6">Acetylene hydratase</fullName>
        <ecNumber evidence="6">4.2.1.112</ecNumber>
    </submittedName>
</protein>
<organism evidence="6 7">
    <name type="scientific">Sporomusa silvacetica DSM 10669</name>
    <dbReference type="NCBI Taxonomy" id="1123289"/>
    <lineage>
        <taxon>Bacteria</taxon>
        <taxon>Bacillati</taxon>
        <taxon>Bacillota</taxon>
        <taxon>Negativicutes</taxon>
        <taxon>Selenomonadales</taxon>
        <taxon>Sporomusaceae</taxon>
        <taxon>Sporomusa</taxon>
    </lineage>
</organism>
<dbReference type="InterPro" id="IPR006656">
    <property type="entry name" value="Mopterin_OxRdtase"/>
</dbReference>
<comment type="similarity">
    <text evidence="1">Belongs to the prokaryotic molybdopterin-containing oxidoreductase family.</text>
</comment>